<dbReference type="AlphaFoldDB" id="A0A6G9CUM2"/>
<gene>
    <name evidence="1" type="ORF">G9444_3453</name>
</gene>
<proteinExistence type="predicted"/>
<protein>
    <submittedName>
        <fullName evidence="1">Uncharacterized protein</fullName>
    </submittedName>
</protein>
<dbReference type="EMBL" id="CP050124">
    <property type="protein sequence ID" value="QIP40697.1"/>
    <property type="molecule type" value="Genomic_DNA"/>
</dbReference>
<evidence type="ECO:0000313" key="2">
    <source>
        <dbReference type="Proteomes" id="UP000502345"/>
    </source>
</evidence>
<evidence type="ECO:0000313" key="1">
    <source>
        <dbReference type="EMBL" id="QIP40697.1"/>
    </source>
</evidence>
<name>A0A6G9CUM2_RHOER</name>
<dbReference type="Proteomes" id="UP000502345">
    <property type="component" value="Chromosome"/>
</dbReference>
<dbReference type="RefSeq" id="WP_166502324.1">
    <property type="nucleotide sequence ID" value="NZ_CP050124.1"/>
</dbReference>
<organism evidence="1 2">
    <name type="scientific">Rhodococcus erythropolis</name>
    <name type="common">Arthrobacter picolinophilus</name>
    <dbReference type="NCBI Taxonomy" id="1833"/>
    <lineage>
        <taxon>Bacteria</taxon>
        <taxon>Bacillati</taxon>
        <taxon>Actinomycetota</taxon>
        <taxon>Actinomycetes</taxon>
        <taxon>Mycobacteriales</taxon>
        <taxon>Nocardiaceae</taxon>
        <taxon>Rhodococcus</taxon>
        <taxon>Rhodococcus erythropolis group</taxon>
    </lineage>
</organism>
<reference evidence="1 2" key="1">
    <citation type="submission" date="2020-03" db="EMBL/GenBank/DDBJ databases">
        <title>Screen low temperature-resistant strains for efficient degradation of petroleum hydrocarbons under the low temperature.</title>
        <authorList>
            <person name="Wang Y."/>
            <person name="Chen J."/>
        </authorList>
    </citation>
    <scope>NUCLEOTIDE SEQUENCE [LARGE SCALE GENOMIC DNA]</scope>
    <source>
        <strain evidence="1 2">KB1</strain>
    </source>
</reference>
<accession>A0A6G9CUM2</accession>
<sequence>MSEVNANDQTISPLHSITEDDKAKLERLLASVETFGDLVCDHSTPYVGSEFARDAEHLATVSTWDAATIAGQNALDHLHYFASATIESGRLTAFASFTLIRSAITASALVMWLLPEDRTERLTRALNVAWQETTNERSAAHEYIISLSSSATPHLQARVRDAKGVVAKNDAILSAIRQDAERNGIDMSAVNRKPKDQDLIKIAARSIHPAPHYDEFGPEKEALATWRFLSAHAHGLGWAANTTSRTVEDLGSGVRRTTWNPNLGIATQGVQIAWDLLYAAFARYDELGRVVPGASPSR</sequence>